<keyword evidence="6" id="KW-1185">Reference proteome</keyword>
<comment type="similarity">
    <text evidence="1">Belongs to the phosphate acetyltransferase and butyryltransferase family.</text>
</comment>
<dbReference type="GO" id="GO:0016746">
    <property type="term" value="F:acyltransferase activity"/>
    <property type="evidence" value="ECO:0007669"/>
    <property type="project" value="UniProtKB-KW"/>
</dbReference>
<dbReference type="SUPFAM" id="SSF53659">
    <property type="entry name" value="Isocitrate/Isopropylmalate dehydrogenase-like"/>
    <property type="match status" value="1"/>
</dbReference>
<dbReference type="NCBIfam" id="NF006045">
    <property type="entry name" value="PRK08190.1"/>
    <property type="match status" value="1"/>
</dbReference>
<dbReference type="Proteomes" id="UP000095342">
    <property type="component" value="Chromosome"/>
</dbReference>
<evidence type="ECO:0000313" key="6">
    <source>
        <dbReference type="Proteomes" id="UP000095342"/>
    </source>
</evidence>
<organism evidence="5 6">
    <name type="scientific">Acidihalobacter aeolianus</name>
    <dbReference type="NCBI Taxonomy" id="2792603"/>
    <lineage>
        <taxon>Bacteria</taxon>
        <taxon>Pseudomonadati</taxon>
        <taxon>Pseudomonadota</taxon>
        <taxon>Gammaproteobacteria</taxon>
        <taxon>Chromatiales</taxon>
        <taxon>Ectothiorhodospiraceae</taxon>
        <taxon>Acidihalobacter</taxon>
    </lineage>
</organism>
<dbReference type="Gene3D" id="3.40.718.10">
    <property type="entry name" value="Isopropylmalate Dehydrogenase"/>
    <property type="match status" value="1"/>
</dbReference>
<dbReference type="RefSeq" id="WP_070072396.1">
    <property type="nucleotide sequence ID" value="NZ_CP017448.1"/>
</dbReference>
<dbReference type="InterPro" id="IPR050500">
    <property type="entry name" value="Phos_Acetyltrans/Butyryltrans"/>
</dbReference>
<dbReference type="KEGG" id="aaeo:BJI67_06835"/>
<evidence type="ECO:0000256" key="2">
    <source>
        <dbReference type="ARBA" id="ARBA00022679"/>
    </source>
</evidence>
<reference evidence="5 6" key="1">
    <citation type="submission" date="2016-09" db="EMBL/GenBank/DDBJ databases">
        <title>Acidihalobacter prosperus V6 (DSM14174).</title>
        <authorList>
            <person name="Khaleque H.N."/>
            <person name="Ramsay J.P."/>
            <person name="Murphy R.J.T."/>
            <person name="Kaksonen A.H."/>
            <person name="Boxall N.J."/>
            <person name="Watkin E.L.J."/>
        </authorList>
    </citation>
    <scope>NUCLEOTIDE SEQUENCE [LARGE SCALE GENOMIC DNA]</scope>
    <source>
        <strain evidence="5 6">V6</strain>
    </source>
</reference>
<dbReference type="AlphaFoldDB" id="A0A1D8K770"/>
<feature type="domain" description="Phosphate acetyl/butaryl transferase" evidence="4">
    <location>
        <begin position="81"/>
        <end position="279"/>
    </location>
</feature>
<protein>
    <submittedName>
        <fullName evidence="5">Phosphate acetyltransferase</fullName>
    </submittedName>
</protein>
<gene>
    <name evidence="5" type="ORF">BJI67_06835</name>
</gene>
<dbReference type="EMBL" id="CP017448">
    <property type="protein sequence ID" value="AOV16813.1"/>
    <property type="molecule type" value="Genomic_DNA"/>
</dbReference>
<proteinExistence type="inferred from homology"/>
<dbReference type="InterPro" id="IPR002505">
    <property type="entry name" value="PTA_PTB"/>
</dbReference>
<evidence type="ECO:0000313" key="5">
    <source>
        <dbReference type="EMBL" id="AOV16813.1"/>
    </source>
</evidence>
<evidence type="ECO:0000256" key="1">
    <source>
        <dbReference type="ARBA" id="ARBA00005656"/>
    </source>
</evidence>
<name>A0A1D8K770_9GAMM</name>
<accession>A0A1D8K770</accession>
<dbReference type="PANTHER" id="PTHR43356:SF2">
    <property type="entry name" value="PHOSPHATE ACETYLTRANSFERASE"/>
    <property type="match status" value="1"/>
</dbReference>
<dbReference type="Pfam" id="PF01515">
    <property type="entry name" value="PTA_PTB"/>
    <property type="match status" value="1"/>
</dbReference>
<evidence type="ECO:0000256" key="3">
    <source>
        <dbReference type="ARBA" id="ARBA00023315"/>
    </source>
</evidence>
<keyword evidence="2 5" id="KW-0808">Transferase</keyword>
<dbReference type="InterPro" id="IPR012147">
    <property type="entry name" value="P_Ac_Bu_trans"/>
</dbReference>
<dbReference type="PIRSF" id="PIRSF000428">
    <property type="entry name" value="P_Ac_trans"/>
    <property type="match status" value="1"/>
</dbReference>
<sequence length="302" mass="32453">MPNDIRQLDDFIREAKQIDPAPTAVVDASERHVLEAAISAAREGLIEPLLIGQRSIIEPMCEELGCDHPILDAHSPEEAAEAGVEEAKAGRVKLLMKGHLHTAEFLHPIIKELRTSERISHVFAAELDRYPKLLYITDAAINITPDLATKAQILQNAVDLVRLFGTDRPKAAALSAIEVVNPAVTSTIDAACLAKMSERGQIRNAIVDGPLAFDNAISSESASIKGIESPVAGDVDILLAPDLVSGNILYKDLEYLAGARFAGIVLGATIPIVLTSRSDPEAVRLASLSLARVAHHRRDLQA</sequence>
<evidence type="ECO:0000259" key="4">
    <source>
        <dbReference type="Pfam" id="PF01515"/>
    </source>
</evidence>
<keyword evidence="3" id="KW-0012">Acyltransferase</keyword>
<dbReference type="PANTHER" id="PTHR43356">
    <property type="entry name" value="PHOSPHATE ACETYLTRANSFERASE"/>
    <property type="match status" value="1"/>
</dbReference>